<proteinExistence type="predicted"/>
<evidence type="ECO:0000313" key="2">
    <source>
        <dbReference type="EMBL" id="EHP71313.1"/>
    </source>
</evidence>
<dbReference type="OrthoDB" id="33956at2157"/>
<reference evidence="2 3" key="1">
    <citation type="submission" date="2012-01" db="EMBL/GenBank/DDBJ databases">
        <title>Improved High-Quality Draft sequence of Metallosphaera yellowstonensis MK1.</title>
        <authorList>
            <consortium name="US DOE Joint Genome Institute"/>
            <person name="Lucas S."/>
            <person name="Han J."/>
            <person name="Cheng J.-F."/>
            <person name="Goodwin L."/>
            <person name="Pitluck S."/>
            <person name="Peters L."/>
            <person name="Teshima H."/>
            <person name="Detter J.C."/>
            <person name="Han C."/>
            <person name="Tapia R."/>
            <person name="Land M."/>
            <person name="Hauser L."/>
            <person name="Kyrpides N."/>
            <person name="Kozubal M."/>
            <person name="Macur R.E."/>
            <person name="Jay Z."/>
            <person name="Inskeep W."/>
            <person name="Woyke T."/>
        </authorList>
    </citation>
    <scope>NUCLEOTIDE SEQUENCE [LARGE SCALE GENOMIC DNA]</scope>
    <source>
        <strain evidence="2 3">MK1</strain>
    </source>
</reference>
<evidence type="ECO:0000256" key="1">
    <source>
        <dbReference type="SAM" id="Phobius"/>
    </source>
</evidence>
<sequence>MNPSLSRVEVLYISSGLLFLTILGVYLALRGYTVGTLLVLISAVWAISIYFFMVKVWRDEEE</sequence>
<dbReference type="STRING" id="671065.MetMK1DRAFT_00001220"/>
<name>H2C0Q1_9CREN</name>
<accession>H2C0Q1</accession>
<keyword evidence="3" id="KW-1185">Reference proteome</keyword>
<dbReference type="AlphaFoldDB" id="H2C0Q1"/>
<keyword evidence="1" id="KW-0812">Transmembrane</keyword>
<organism evidence="2 3">
    <name type="scientific">Metallosphaera yellowstonensis MK1</name>
    <dbReference type="NCBI Taxonomy" id="671065"/>
    <lineage>
        <taxon>Archaea</taxon>
        <taxon>Thermoproteota</taxon>
        <taxon>Thermoprotei</taxon>
        <taxon>Sulfolobales</taxon>
        <taxon>Sulfolobaceae</taxon>
        <taxon>Metallosphaera</taxon>
    </lineage>
</organism>
<evidence type="ECO:0000313" key="3">
    <source>
        <dbReference type="Proteomes" id="UP000003980"/>
    </source>
</evidence>
<feature type="transmembrane region" description="Helical" evidence="1">
    <location>
        <begin position="36"/>
        <end position="57"/>
    </location>
</feature>
<dbReference type="HOGENOM" id="CLU_3003128_0_0_2"/>
<protein>
    <submittedName>
        <fullName evidence="2">Uncharacterized protein</fullName>
    </submittedName>
</protein>
<keyword evidence="1" id="KW-0472">Membrane</keyword>
<keyword evidence="1" id="KW-1133">Transmembrane helix</keyword>
<dbReference type="EMBL" id="JH597755">
    <property type="protein sequence ID" value="EHP71313.1"/>
    <property type="molecule type" value="Genomic_DNA"/>
</dbReference>
<feature type="transmembrane region" description="Helical" evidence="1">
    <location>
        <begin position="12"/>
        <end position="29"/>
    </location>
</feature>
<dbReference type="Proteomes" id="UP000003980">
    <property type="component" value="Unassembled WGS sequence"/>
</dbReference>
<gene>
    <name evidence="2" type="ORF">MetMK1DRAFT_00001220</name>
</gene>